<dbReference type="Gene3D" id="2.40.10.10">
    <property type="entry name" value="Trypsin-like serine proteases"/>
    <property type="match status" value="1"/>
</dbReference>
<keyword evidence="3" id="KW-1185">Reference proteome</keyword>
<evidence type="ECO:0000313" key="2">
    <source>
        <dbReference type="EMBL" id="GGM26717.1"/>
    </source>
</evidence>
<accession>A0A917TMU4</accession>
<reference evidence="2" key="2">
    <citation type="submission" date="2020-09" db="EMBL/GenBank/DDBJ databases">
        <authorList>
            <person name="Sun Q."/>
            <person name="Ohkuma M."/>
        </authorList>
    </citation>
    <scope>NUCLEOTIDE SEQUENCE</scope>
    <source>
        <strain evidence="2">JCM 19831</strain>
    </source>
</reference>
<name>A0A917TMU4_9ACTN</name>
<dbReference type="RefSeq" id="WP_190250399.1">
    <property type="nucleotide sequence ID" value="NZ_BMPI01000012.1"/>
</dbReference>
<proteinExistence type="predicted"/>
<dbReference type="Pfam" id="PF13365">
    <property type="entry name" value="Trypsin_2"/>
    <property type="match status" value="1"/>
</dbReference>
<sequence length="1120" mass="122871">MTRPPAGETFTDQVRRTVVAVYSRGRHRGSGFFCQPGLVVTCAHVVWQCPDDVELAWNGERLPGRVLVRDPPDRGNGEVYAFPDLSFIRMLDDVDHPYAAFPETPETVERLTIAARTRSLVSAEPAAESAAVEVVGLIGDYMKVKGDEITPGMSGAPAFDPRRGRVHGVVKASRDERAPRGGVLIAAAHVQRALVQHRQALRLPSVPDRAVLRPGSDDLRSLLRAVSRAADRMPYGIVDGVAPAMSGIYVRLYARDKRDARRHTVPPEEMVTAHRHVVLSGVAGSGKTTLLNQIAGTIAESWIMGDPAQDSPFGGVVALRLPARALTGDRPLSVALSAALNADLGEFLDRAIEPALFDQEPMPGVDWLLLVDGLDEVFNIDRRHRLLSMLSHRLGEYGQRFRFLIASRPLPSDEVAMLRSRIAEHADTRLGEYEIAPFNRAALREFGRRWFAVRSPADAATKTGRFLDEVTGGPLAPLIRTPLLATIAAVVFETYPDSALPVDRTGLYRRFLDYLLYIKGRQLDVRADFLEQLSRHGRTGVLVAESLVEEVERCLEVLGVQRVVGQETPTVQAAIRWLRRRLGDIRGIPDLERYVRMLLSSTGVLHLANDDFEFRHQSIAEYLAAGHLAANGFSPGRYVQDLRAGGLTSLAAFTLARWVHAGHDAFPVLRHLHRPGLTRRYPDLHLLVAIMRDGVRLGPRSEPGLARMVVNALRHRLVLDDDDADAFATVLHALRARTDCDDLVLELATDRRISALKRIASAVALMHDGRPDHREAAIDAVREVATTRSYPLEDRLPAMWALVVGDLGADRRWALEALLDAAIRLSPAAAGARALVLLIELGEGEALSVALLARAVDGITTVADRSTALDTLAVVLDELKWAGRPAGARYTRRHSHLPPIRLHPWDSGDDLAYRMLVNVDIGLVERLPAALALTWPMAPASVERLLEVLMLDPGFGWAARAHMAVDVIDLGLARPGRDALRTLATDTYLSAQARVAVVLLLGARHGEPDSQLLLSQWSEDLAGDPRLRLNAVMATARWDPPAAPARAEAYVNDPAAPFTWRLQIAAAADRHSAGDGRRMLSELRRGAGGAWHRRLAVATVAWIVRLERRFGGGDRRARGA</sequence>
<dbReference type="EMBL" id="BMPI01000012">
    <property type="protein sequence ID" value="GGM26717.1"/>
    <property type="molecule type" value="Genomic_DNA"/>
</dbReference>
<evidence type="ECO:0000313" key="3">
    <source>
        <dbReference type="Proteomes" id="UP000642070"/>
    </source>
</evidence>
<dbReference type="InterPro" id="IPR027417">
    <property type="entry name" value="P-loop_NTPase"/>
</dbReference>
<dbReference type="Proteomes" id="UP000642070">
    <property type="component" value="Unassembled WGS sequence"/>
</dbReference>
<dbReference type="InterPro" id="IPR007111">
    <property type="entry name" value="NACHT_NTPase"/>
</dbReference>
<dbReference type="AlphaFoldDB" id="A0A917TMU4"/>
<dbReference type="SUPFAM" id="SSF50494">
    <property type="entry name" value="Trypsin-like serine proteases"/>
    <property type="match status" value="1"/>
</dbReference>
<organism evidence="2 3">
    <name type="scientific">Dactylosporangium sucinum</name>
    <dbReference type="NCBI Taxonomy" id="1424081"/>
    <lineage>
        <taxon>Bacteria</taxon>
        <taxon>Bacillati</taxon>
        <taxon>Actinomycetota</taxon>
        <taxon>Actinomycetes</taxon>
        <taxon>Micromonosporales</taxon>
        <taxon>Micromonosporaceae</taxon>
        <taxon>Dactylosporangium</taxon>
    </lineage>
</organism>
<reference evidence="2" key="1">
    <citation type="journal article" date="2014" name="Int. J. Syst. Evol. Microbiol.">
        <title>Complete genome sequence of Corynebacterium casei LMG S-19264T (=DSM 44701T), isolated from a smear-ripened cheese.</title>
        <authorList>
            <consortium name="US DOE Joint Genome Institute (JGI-PGF)"/>
            <person name="Walter F."/>
            <person name="Albersmeier A."/>
            <person name="Kalinowski J."/>
            <person name="Ruckert C."/>
        </authorList>
    </citation>
    <scope>NUCLEOTIDE SEQUENCE</scope>
    <source>
        <strain evidence="2">JCM 19831</strain>
    </source>
</reference>
<protein>
    <recommendedName>
        <fullName evidence="1">NACHT domain-containing protein</fullName>
    </recommendedName>
</protein>
<evidence type="ECO:0000259" key="1">
    <source>
        <dbReference type="PROSITE" id="PS50837"/>
    </source>
</evidence>
<feature type="domain" description="NACHT" evidence="1">
    <location>
        <begin position="275"/>
        <end position="409"/>
    </location>
</feature>
<dbReference type="Pfam" id="PF05729">
    <property type="entry name" value="NACHT"/>
    <property type="match status" value="1"/>
</dbReference>
<dbReference type="SUPFAM" id="SSF52540">
    <property type="entry name" value="P-loop containing nucleoside triphosphate hydrolases"/>
    <property type="match status" value="1"/>
</dbReference>
<dbReference type="PROSITE" id="PS50837">
    <property type="entry name" value="NACHT"/>
    <property type="match status" value="1"/>
</dbReference>
<dbReference type="InterPro" id="IPR009003">
    <property type="entry name" value="Peptidase_S1_PA"/>
</dbReference>
<gene>
    <name evidence="2" type="ORF">GCM10007977_029810</name>
</gene>
<comment type="caution">
    <text evidence="2">The sequence shown here is derived from an EMBL/GenBank/DDBJ whole genome shotgun (WGS) entry which is preliminary data.</text>
</comment>
<dbReference type="InterPro" id="IPR043504">
    <property type="entry name" value="Peptidase_S1_PA_chymotrypsin"/>
</dbReference>
<dbReference type="Gene3D" id="3.40.50.300">
    <property type="entry name" value="P-loop containing nucleotide triphosphate hydrolases"/>
    <property type="match status" value="1"/>
</dbReference>